<evidence type="ECO:0000313" key="4">
    <source>
        <dbReference type="EMBL" id="SEH49055.1"/>
    </source>
</evidence>
<keyword evidence="1" id="KW-0378">Hydrolase</keyword>
<keyword evidence="5" id="KW-1185">Reference proteome</keyword>
<dbReference type="InterPro" id="IPR000639">
    <property type="entry name" value="Epox_hydrolase-like"/>
</dbReference>
<dbReference type="SUPFAM" id="SSF53474">
    <property type="entry name" value="alpha/beta-Hydrolases"/>
    <property type="match status" value="1"/>
</dbReference>
<sequence>MPTDQPSTDGPASPPDDETPGNGIPAEEVPVGEIPADEIPAAVPGESRVHETNGVRLHVVEAGPADGKLLVLLHGFPEFWYGWHAAIEPLAAAGFRVVVPDQRGYNLSEKPDGIAPYRIDELARDVAGLIDAYDRETAVLAGHDWGAAVGWWIALHHPDRLRRFVAVNLPHPTVFRRTLRRSWRQRRRSWYILAFQFPWAPERIARVRNWAPVVEGMRRSSRPGTFDAEDFDRYRRAWDRPGAFTGMVNWYRAVGRERPTPTHTIVNVPTRIVWGAGDRFLQRSMAVESLAHCSSGTLQTVHDATHWILHEHPNRVARAIREHIE</sequence>
<reference evidence="4 5" key="1">
    <citation type="submission" date="2016-10" db="EMBL/GenBank/DDBJ databases">
        <authorList>
            <person name="de Groot N.N."/>
        </authorList>
    </citation>
    <scope>NUCLEOTIDE SEQUENCE [LARGE SCALE GENOMIC DNA]</scope>
    <source>
        <strain evidence="4 5">IBRC-M10418</strain>
    </source>
</reference>
<dbReference type="Pfam" id="PF00561">
    <property type="entry name" value="Abhydrolase_1"/>
    <property type="match status" value="1"/>
</dbReference>
<feature type="region of interest" description="Disordered" evidence="2">
    <location>
        <begin position="1"/>
        <end position="33"/>
    </location>
</feature>
<evidence type="ECO:0000313" key="5">
    <source>
        <dbReference type="Proteomes" id="UP000199215"/>
    </source>
</evidence>
<dbReference type="InterPro" id="IPR029058">
    <property type="entry name" value="AB_hydrolase_fold"/>
</dbReference>
<dbReference type="STRING" id="1267564.SAMN05192561_10325"/>
<dbReference type="PRINTS" id="PR00111">
    <property type="entry name" value="ABHYDROLASE"/>
</dbReference>
<accession>A0A1H6IPY8</accession>
<feature type="domain" description="AB hydrolase-1" evidence="3">
    <location>
        <begin position="69"/>
        <end position="313"/>
    </location>
</feature>
<proteinExistence type="predicted"/>
<dbReference type="RefSeq" id="WP_092816508.1">
    <property type="nucleotide sequence ID" value="NZ_FNWU01000003.1"/>
</dbReference>
<gene>
    <name evidence="4" type="ORF">SAMN05192561_10325</name>
</gene>
<name>A0A1H6IPY8_9EURY</name>
<evidence type="ECO:0000256" key="2">
    <source>
        <dbReference type="SAM" id="MobiDB-lite"/>
    </source>
</evidence>
<evidence type="ECO:0000259" key="3">
    <source>
        <dbReference type="Pfam" id="PF00561"/>
    </source>
</evidence>
<dbReference type="Gene3D" id="3.40.50.1820">
    <property type="entry name" value="alpha/beta hydrolase"/>
    <property type="match status" value="1"/>
</dbReference>
<dbReference type="PRINTS" id="PR00412">
    <property type="entry name" value="EPOXHYDRLASE"/>
</dbReference>
<evidence type="ECO:0000256" key="1">
    <source>
        <dbReference type="ARBA" id="ARBA00022801"/>
    </source>
</evidence>
<dbReference type="Proteomes" id="UP000199215">
    <property type="component" value="Unassembled WGS sequence"/>
</dbReference>
<dbReference type="GO" id="GO:0016787">
    <property type="term" value="F:hydrolase activity"/>
    <property type="evidence" value="ECO:0007669"/>
    <property type="project" value="UniProtKB-KW"/>
</dbReference>
<protein>
    <submittedName>
        <fullName evidence="4">Pimeloyl-ACP methyl ester carboxylesterase</fullName>
    </submittedName>
</protein>
<dbReference type="PANTHER" id="PTHR43329">
    <property type="entry name" value="EPOXIDE HYDROLASE"/>
    <property type="match status" value="1"/>
</dbReference>
<dbReference type="EMBL" id="FNWU01000003">
    <property type="protein sequence ID" value="SEH49055.1"/>
    <property type="molecule type" value="Genomic_DNA"/>
</dbReference>
<dbReference type="InterPro" id="IPR000073">
    <property type="entry name" value="AB_hydrolase_1"/>
</dbReference>
<dbReference type="OrthoDB" id="299757at2157"/>
<dbReference type="AlphaFoldDB" id="A0A1H6IPY8"/>
<organism evidence="4 5">
    <name type="scientific">Halopenitus malekzadehii</name>
    <dbReference type="NCBI Taxonomy" id="1267564"/>
    <lineage>
        <taxon>Archaea</taxon>
        <taxon>Methanobacteriati</taxon>
        <taxon>Methanobacteriota</taxon>
        <taxon>Stenosarchaea group</taxon>
        <taxon>Halobacteria</taxon>
        <taxon>Halobacteriales</taxon>
        <taxon>Haloferacaceae</taxon>
        <taxon>Halopenitus</taxon>
    </lineage>
</organism>
<feature type="compositionally biased region" description="Polar residues" evidence="2">
    <location>
        <begin position="1"/>
        <end position="10"/>
    </location>
</feature>